<comment type="caution">
    <text evidence="1">The sequence shown here is derived from an EMBL/GenBank/DDBJ whole genome shotgun (WGS) entry which is preliminary data.</text>
</comment>
<dbReference type="AlphaFoldDB" id="A0A432ME45"/>
<gene>
    <name evidence="1" type="ORF">TsocGM_22220</name>
</gene>
<protein>
    <submittedName>
        <fullName evidence="1">Uncharacterized protein</fullName>
    </submittedName>
</protein>
<keyword evidence="2" id="KW-1185">Reference proteome</keyword>
<name>A0A432ME45_9BACT</name>
<evidence type="ECO:0000313" key="2">
    <source>
        <dbReference type="Proteomes" id="UP000280296"/>
    </source>
</evidence>
<reference evidence="1 2" key="1">
    <citation type="submission" date="2018-12" db="EMBL/GenBank/DDBJ databases">
        <authorList>
            <person name="Toschakov S.V."/>
        </authorList>
    </citation>
    <scope>NUCLEOTIDE SEQUENCE [LARGE SCALE GENOMIC DNA]</scope>
    <source>
        <strain evidence="1 2">GM2012</strain>
    </source>
</reference>
<dbReference type="RefSeq" id="WP_126727653.1">
    <property type="nucleotide sequence ID" value="NZ_RYZH01000060.1"/>
</dbReference>
<proteinExistence type="predicted"/>
<sequence>MLAYLLLVGLGLQAKRDYDPSAWCTNRRERECSVFTIGRAMLHRTNDLPEDLLRMIRWATIEVADRWG</sequence>
<dbReference type="EMBL" id="RYZH01000060">
    <property type="protein sequence ID" value="RUL83426.1"/>
    <property type="molecule type" value="Genomic_DNA"/>
</dbReference>
<accession>A0A432ME45</accession>
<organism evidence="1 2">
    <name type="scientific">Tautonia sociabilis</name>
    <dbReference type="NCBI Taxonomy" id="2080755"/>
    <lineage>
        <taxon>Bacteria</taxon>
        <taxon>Pseudomonadati</taxon>
        <taxon>Planctomycetota</taxon>
        <taxon>Planctomycetia</taxon>
        <taxon>Isosphaerales</taxon>
        <taxon>Isosphaeraceae</taxon>
        <taxon>Tautonia</taxon>
    </lineage>
</organism>
<dbReference type="Proteomes" id="UP000280296">
    <property type="component" value="Unassembled WGS sequence"/>
</dbReference>
<evidence type="ECO:0000313" key="1">
    <source>
        <dbReference type="EMBL" id="RUL83426.1"/>
    </source>
</evidence>
<reference evidence="1 2" key="2">
    <citation type="submission" date="2019-01" db="EMBL/GenBank/DDBJ databases">
        <title>Tautonia sociabilis, a novel thermotolerant planctomycete of Isosphaeraceae family, isolated from a 4000 m deep subterranean habitat.</title>
        <authorList>
            <person name="Kovaleva O.L."/>
            <person name="Elcheninov A.G."/>
            <person name="Van Heerden E."/>
            <person name="Toshchakov S.V."/>
            <person name="Novikov A."/>
            <person name="Bonch-Osmolovskaya E.A."/>
            <person name="Kublanov I.V."/>
        </authorList>
    </citation>
    <scope>NUCLEOTIDE SEQUENCE [LARGE SCALE GENOMIC DNA]</scope>
    <source>
        <strain evidence="1 2">GM2012</strain>
    </source>
</reference>